<comment type="caution">
    <text evidence="1">The sequence shown here is derived from an EMBL/GenBank/DDBJ whole genome shotgun (WGS) entry which is preliminary data.</text>
</comment>
<dbReference type="EMBL" id="BMAV01025235">
    <property type="protein sequence ID" value="GFS39823.1"/>
    <property type="molecule type" value="Genomic_DNA"/>
</dbReference>
<evidence type="ECO:0000313" key="2">
    <source>
        <dbReference type="Proteomes" id="UP000886998"/>
    </source>
</evidence>
<reference evidence="1" key="1">
    <citation type="submission" date="2020-08" db="EMBL/GenBank/DDBJ databases">
        <title>Multicomponent nature underlies the extraordinary mechanical properties of spider dragline silk.</title>
        <authorList>
            <person name="Kono N."/>
            <person name="Nakamura H."/>
            <person name="Mori M."/>
            <person name="Yoshida Y."/>
            <person name="Ohtoshi R."/>
            <person name="Malay A.D."/>
            <person name="Moran D.A.P."/>
            <person name="Tomita M."/>
            <person name="Numata K."/>
            <person name="Arakawa K."/>
        </authorList>
    </citation>
    <scope>NUCLEOTIDE SEQUENCE</scope>
</reference>
<accession>A0A8X6ICW1</accession>
<gene>
    <name evidence="1" type="ORF">TNIN_235071</name>
</gene>
<evidence type="ECO:0000313" key="1">
    <source>
        <dbReference type="EMBL" id="GFS39823.1"/>
    </source>
</evidence>
<organism evidence="1 2">
    <name type="scientific">Trichonephila inaurata madagascariensis</name>
    <dbReference type="NCBI Taxonomy" id="2747483"/>
    <lineage>
        <taxon>Eukaryota</taxon>
        <taxon>Metazoa</taxon>
        <taxon>Ecdysozoa</taxon>
        <taxon>Arthropoda</taxon>
        <taxon>Chelicerata</taxon>
        <taxon>Arachnida</taxon>
        <taxon>Araneae</taxon>
        <taxon>Araneomorphae</taxon>
        <taxon>Entelegynae</taxon>
        <taxon>Araneoidea</taxon>
        <taxon>Nephilidae</taxon>
        <taxon>Trichonephila</taxon>
        <taxon>Trichonephila inaurata</taxon>
    </lineage>
</organism>
<proteinExistence type="predicted"/>
<keyword evidence="2" id="KW-1185">Reference proteome</keyword>
<sequence length="162" mass="19018">MPRLLTKFLGFVQSVGQLGCGSVIAECKRTPTSLHDNILRIFSEATLSQHHSSKTWSTYEQILIQSNRESELKRNEYCDEKLNIAKTPLKENITKLHAFARCPMTFNEREIEKKLKKMDLQSRIDELKQISFQLEKATPIQVAKFEELRNYEICLEEREIWK</sequence>
<protein>
    <submittedName>
        <fullName evidence="1">Uncharacterized protein</fullName>
    </submittedName>
</protein>
<name>A0A8X6ICW1_9ARAC</name>
<dbReference type="AlphaFoldDB" id="A0A8X6ICW1"/>
<dbReference type="Proteomes" id="UP000886998">
    <property type="component" value="Unassembled WGS sequence"/>
</dbReference>